<sequence length="81" mass="8886">MLRSVLYGLSNNTGGEMLETDGGLPFVAVLTARARRLERVHLALSREFLVRQFQVAFPVDGVGTVIVTVAEEAAAEMRLRL</sequence>
<dbReference type="EMBL" id="GGEC01020433">
    <property type="protein sequence ID" value="MBX00917.1"/>
    <property type="molecule type" value="Transcribed_RNA"/>
</dbReference>
<evidence type="ECO:0000313" key="1">
    <source>
        <dbReference type="EMBL" id="MBX00917.1"/>
    </source>
</evidence>
<accession>A0A2P2K5A2</accession>
<dbReference type="AlphaFoldDB" id="A0A2P2K5A2"/>
<name>A0A2P2K5A2_RHIMU</name>
<organism evidence="1">
    <name type="scientific">Rhizophora mucronata</name>
    <name type="common">Asiatic mangrove</name>
    <dbReference type="NCBI Taxonomy" id="61149"/>
    <lineage>
        <taxon>Eukaryota</taxon>
        <taxon>Viridiplantae</taxon>
        <taxon>Streptophyta</taxon>
        <taxon>Embryophyta</taxon>
        <taxon>Tracheophyta</taxon>
        <taxon>Spermatophyta</taxon>
        <taxon>Magnoliopsida</taxon>
        <taxon>eudicotyledons</taxon>
        <taxon>Gunneridae</taxon>
        <taxon>Pentapetalae</taxon>
        <taxon>rosids</taxon>
        <taxon>fabids</taxon>
        <taxon>Malpighiales</taxon>
        <taxon>Rhizophoraceae</taxon>
        <taxon>Rhizophora</taxon>
    </lineage>
</organism>
<reference evidence="1" key="1">
    <citation type="submission" date="2018-02" db="EMBL/GenBank/DDBJ databases">
        <title>Rhizophora mucronata_Transcriptome.</title>
        <authorList>
            <person name="Meera S.P."/>
            <person name="Sreeshan A."/>
            <person name="Augustine A."/>
        </authorList>
    </citation>
    <scope>NUCLEOTIDE SEQUENCE</scope>
    <source>
        <tissue evidence="1">Leaf</tissue>
    </source>
</reference>
<proteinExistence type="predicted"/>
<protein>
    <submittedName>
        <fullName evidence="1">Uncharacterized protein LOC105107329 isoform X2</fullName>
    </submittedName>
</protein>